<protein>
    <submittedName>
        <fullName evidence="3">Terminase large subunit</fullName>
    </submittedName>
</protein>
<dbReference type="EMBL" id="DVNM01000013">
    <property type="protein sequence ID" value="HIU68813.1"/>
    <property type="molecule type" value="Genomic_DNA"/>
</dbReference>
<gene>
    <name evidence="3" type="ORF">IAD23_02495</name>
</gene>
<name>A0A9D1MTM0_9FIRM</name>
<accession>A0A9D1MTM0</accession>
<dbReference type="PANTHER" id="PTHR41287">
    <property type="match status" value="1"/>
</dbReference>
<evidence type="ECO:0000259" key="1">
    <source>
        <dbReference type="Pfam" id="PF03354"/>
    </source>
</evidence>
<reference evidence="3" key="1">
    <citation type="submission" date="2020-10" db="EMBL/GenBank/DDBJ databases">
        <authorList>
            <person name="Gilroy R."/>
        </authorList>
    </citation>
    <scope>NUCLEOTIDE SEQUENCE</scope>
    <source>
        <strain evidence="3">CHK176-6737</strain>
    </source>
</reference>
<dbReference type="Gene3D" id="3.40.50.300">
    <property type="entry name" value="P-loop containing nucleotide triphosphate hydrolases"/>
    <property type="match status" value="1"/>
</dbReference>
<dbReference type="InterPro" id="IPR046462">
    <property type="entry name" value="TerL_nuclease"/>
</dbReference>
<organism evidence="3 4">
    <name type="scientific">Candidatus Scybalenecus merdavium</name>
    <dbReference type="NCBI Taxonomy" id="2840939"/>
    <lineage>
        <taxon>Bacteria</taxon>
        <taxon>Bacillati</taxon>
        <taxon>Bacillota</taxon>
        <taxon>Clostridia</taxon>
        <taxon>Eubacteriales</taxon>
        <taxon>Oscillospiraceae</taxon>
        <taxon>Oscillospiraceae incertae sedis</taxon>
        <taxon>Candidatus Scybalenecus</taxon>
    </lineage>
</organism>
<comment type="caution">
    <text evidence="3">The sequence shown here is derived from an EMBL/GenBank/DDBJ whole genome shotgun (WGS) entry which is preliminary data.</text>
</comment>
<sequence length="560" mass="65383">MRSRFSAVKKWAQDVADGKIVANEMRVLACKRFLADLKNPIWEFKKEKADFVVSFIEMTFCHIKGPARDKPFLLEDWEIFICFNIAGFYIAGTDERRFKEAFIFLPRKNSKTFFASALAWALAFLDRASFANVNIVAQKLERALEAFNNIRDNIRRMGEEENFRILDNNAEHSISRKFSDGEIRIQALAADSKRADGINGNIFILDEIHAYKSENDYFVYKQAMKAYVNKLLIGITSAGSNINSFCYRRLQYCKEVMRSTKKDDEYFIFICEADDPDDYTNPVEHEKANPNYGVTIRPQDILNESLQAQNDPGTRQEFLNKSLNVYTSNTKAYFDVFEVQASDQNYNWTLEELARLPIQWYGGADLSKMYDLTGAALHGVYNDVDICIAHAFMPVTAAQEKAETDNIPFFWWVEQDWLTLCNGDVIEYEDVVKWFISMRQLGFKIRVVGYDQRYSHEFVLKMKKANFNIKNQLQRYVEKTEGFRRIERQVKQKKFYYVHNKAYEYCISNVKAIEDSDDFVRFEKIMPTQRIDLFDADVMACKQMMVNIAKAQKTAGWFKD</sequence>
<dbReference type="Proteomes" id="UP000824125">
    <property type="component" value="Unassembled WGS sequence"/>
</dbReference>
<dbReference type="InterPro" id="IPR046461">
    <property type="entry name" value="TerL_ATPase"/>
</dbReference>
<evidence type="ECO:0000259" key="2">
    <source>
        <dbReference type="Pfam" id="PF20441"/>
    </source>
</evidence>
<dbReference type="AlphaFoldDB" id="A0A9D1MTM0"/>
<evidence type="ECO:0000313" key="4">
    <source>
        <dbReference type="Proteomes" id="UP000824125"/>
    </source>
</evidence>
<dbReference type="InterPro" id="IPR005021">
    <property type="entry name" value="Terminase_largesu-like"/>
</dbReference>
<dbReference type="InterPro" id="IPR027417">
    <property type="entry name" value="P-loop_NTPase"/>
</dbReference>
<dbReference type="GO" id="GO:0004519">
    <property type="term" value="F:endonuclease activity"/>
    <property type="evidence" value="ECO:0007669"/>
    <property type="project" value="InterPro"/>
</dbReference>
<dbReference type="Pfam" id="PF03354">
    <property type="entry name" value="TerL_ATPase"/>
    <property type="match status" value="1"/>
</dbReference>
<dbReference type="PANTHER" id="PTHR41287:SF1">
    <property type="entry name" value="PROTEIN YMFN"/>
    <property type="match status" value="1"/>
</dbReference>
<feature type="domain" description="Terminase large subunit-like ATPase" evidence="1">
    <location>
        <begin position="77"/>
        <end position="255"/>
    </location>
</feature>
<evidence type="ECO:0000313" key="3">
    <source>
        <dbReference type="EMBL" id="HIU68813.1"/>
    </source>
</evidence>
<feature type="domain" description="Terminase large subunit-like endonuclease" evidence="2">
    <location>
        <begin position="262"/>
        <end position="543"/>
    </location>
</feature>
<reference evidence="3" key="2">
    <citation type="journal article" date="2021" name="PeerJ">
        <title>Extensive microbial diversity within the chicken gut microbiome revealed by metagenomics and culture.</title>
        <authorList>
            <person name="Gilroy R."/>
            <person name="Ravi A."/>
            <person name="Getino M."/>
            <person name="Pursley I."/>
            <person name="Horton D.L."/>
            <person name="Alikhan N.F."/>
            <person name="Baker D."/>
            <person name="Gharbi K."/>
            <person name="Hall N."/>
            <person name="Watson M."/>
            <person name="Adriaenssens E.M."/>
            <person name="Foster-Nyarko E."/>
            <person name="Jarju S."/>
            <person name="Secka A."/>
            <person name="Antonio M."/>
            <person name="Oren A."/>
            <person name="Chaudhuri R.R."/>
            <person name="La Ragione R."/>
            <person name="Hildebrand F."/>
            <person name="Pallen M.J."/>
        </authorList>
    </citation>
    <scope>NUCLEOTIDE SEQUENCE</scope>
    <source>
        <strain evidence="3">CHK176-6737</strain>
    </source>
</reference>
<dbReference type="Pfam" id="PF20441">
    <property type="entry name" value="TerL_nuclease"/>
    <property type="match status" value="1"/>
</dbReference>
<proteinExistence type="predicted"/>